<sequence length="150" mass="16639">MVEKMPKVVGEIMSSPVVTAKPQASVREVLELMEGKYIGAVIIVSEDGRPVGILTERDIIRLFLVKGDKILNSPVSEVMSKPLVTCSPKTPIAEALRVMHTNNIRRLPVVDGDKLVGIVTQRDITYWTLTLIGYQALRISELKEAEENLE</sequence>
<dbReference type="SUPFAM" id="SSF54631">
    <property type="entry name" value="CBS-domain pair"/>
    <property type="match status" value="1"/>
</dbReference>
<accession>A0A832ZWP1</accession>
<gene>
    <name evidence="4" type="ORF">EYH45_06850</name>
</gene>
<dbReference type="EMBL" id="DQVM01000131">
    <property type="protein sequence ID" value="HIQ30265.1"/>
    <property type="molecule type" value="Genomic_DNA"/>
</dbReference>
<evidence type="ECO:0000256" key="1">
    <source>
        <dbReference type="ARBA" id="ARBA00023122"/>
    </source>
</evidence>
<protein>
    <submittedName>
        <fullName evidence="4">CBS domain-containing protein</fullName>
    </submittedName>
</protein>
<name>A0A832ZWP1_CALS0</name>
<proteinExistence type="predicted"/>
<dbReference type="SMART" id="SM00116">
    <property type="entry name" value="CBS"/>
    <property type="match status" value="2"/>
</dbReference>
<organism evidence="4 5">
    <name type="scientific">Caldiarchaeum subterraneum</name>
    <dbReference type="NCBI Taxonomy" id="311458"/>
    <lineage>
        <taxon>Archaea</taxon>
        <taxon>Nitrososphaerota</taxon>
        <taxon>Candidatus Caldarchaeales</taxon>
        <taxon>Candidatus Caldarchaeaceae</taxon>
        <taxon>Candidatus Caldarchaeum</taxon>
    </lineage>
</organism>
<feature type="domain" description="CBS" evidence="3">
    <location>
        <begin position="79"/>
        <end position="137"/>
    </location>
</feature>
<evidence type="ECO:0000256" key="2">
    <source>
        <dbReference type="PROSITE-ProRule" id="PRU00703"/>
    </source>
</evidence>
<evidence type="ECO:0000313" key="4">
    <source>
        <dbReference type="EMBL" id="HIQ30265.1"/>
    </source>
</evidence>
<dbReference type="CDD" id="cd04623">
    <property type="entry name" value="CBS_pair_bac_euk"/>
    <property type="match status" value="1"/>
</dbReference>
<dbReference type="InterPro" id="IPR051257">
    <property type="entry name" value="Diverse_CBS-Domain"/>
</dbReference>
<keyword evidence="1 2" id="KW-0129">CBS domain</keyword>
<evidence type="ECO:0000313" key="5">
    <source>
        <dbReference type="Proteomes" id="UP000608579"/>
    </source>
</evidence>
<dbReference type="PROSITE" id="PS51371">
    <property type="entry name" value="CBS"/>
    <property type="match status" value="2"/>
</dbReference>
<dbReference type="AlphaFoldDB" id="A0A832ZWP1"/>
<dbReference type="PANTHER" id="PTHR43080:SF2">
    <property type="entry name" value="CBS DOMAIN-CONTAINING PROTEIN"/>
    <property type="match status" value="1"/>
</dbReference>
<comment type="caution">
    <text evidence="4">The sequence shown here is derived from an EMBL/GenBank/DDBJ whole genome shotgun (WGS) entry which is preliminary data.</text>
</comment>
<dbReference type="InterPro" id="IPR046342">
    <property type="entry name" value="CBS_dom_sf"/>
</dbReference>
<dbReference type="Gene3D" id="3.10.580.10">
    <property type="entry name" value="CBS-domain"/>
    <property type="match status" value="1"/>
</dbReference>
<reference evidence="4" key="1">
    <citation type="journal article" date="2020" name="ISME J.">
        <title>Gammaproteobacteria mediating utilization of methyl-, sulfur- and petroleum organic compounds in deep ocean hydrothermal plumes.</title>
        <authorList>
            <person name="Zhou Z."/>
            <person name="Liu Y."/>
            <person name="Pan J."/>
            <person name="Cron B.R."/>
            <person name="Toner B.M."/>
            <person name="Anantharaman K."/>
            <person name="Breier J.A."/>
            <person name="Dick G.J."/>
            <person name="Li M."/>
        </authorList>
    </citation>
    <scope>NUCLEOTIDE SEQUENCE</scope>
    <source>
        <strain evidence="4">SZUA-1515</strain>
    </source>
</reference>
<feature type="domain" description="CBS" evidence="3">
    <location>
        <begin position="13"/>
        <end position="70"/>
    </location>
</feature>
<dbReference type="PANTHER" id="PTHR43080">
    <property type="entry name" value="CBS DOMAIN-CONTAINING PROTEIN CBSX3, MITOCHONDRIAL"/>
    <property type="match status" value="1"/>
</dbReference>
<dbReference type="Pfam" id="PF00571">
    <property type="entry name" value="CBS"/>
    <property type="match status" value="2"/>
</dbReference>
<dbReference type="InterPro" id="IPR000644">
    <property type="entry name" value="CBS_dom"/>
</dbReference>
<dbReference type="InterPro" id="IPR044725">
    <property type="entry name" value="CBSX3_CBS_dom"/>
</dbReference>
<evidence type="ECO:0000259" key="3">
    <source>
        <dbReference type="PROSITE" id="PS51371"/>
    </source>
</evidence>
<dbReference type="Proteomes" id="UP000608579">
    <property type="component" value="Unassembled WGS sequence"/>
</dbReference>